<dbReference type="AlphaFoldDB" id="A0AAW1ALL6"/>
<protein>
    <submittedName>
        <fullName evidence="2">Uncharacterized protein</fullName>
    </submittedName>
</protein>
<gene>
    <name evidence="2" type="ORF">QLX08_000409</name>
</gene>
<evidence type="ECO:0000256" key="1">
    <source>
        <dbReference type="SAM" id="MobiDB-lite"/>
    </source>
</evidence>
<name>A0AAW1ALL6_9HYME</name>
<proteinExistence type="predicted"/>
<feature type="region of interest" description="Disordered" evidence="1">
    <location>
        <begin position="1"/>
        <end position="37"/>
    </location>
</feature>
<evidence type="ECO:0000313" key="2">
    <source>
        <dbReference type="EMBL" id="KAK9310118.1"/>
    </source>
</evidence>
<organism evidence="2 3">
    <name type="scientific">Tetragonisca angustula</name>
    <dbReference type="NCBI Taxonomy" id="166442"/>
    <lineage>
        <taxon>Eukaryota</taxon>
        <taxon>Metazoa</taxon>
        <taxon>Ecdysozoa</taxon>
        <taxon>Arthropoda</taxon>
        <taxon>Hexapoda</taxon>
        <taxon>Insecta</taxon>
        <taxon>Pterygota</taxon>
        <taxon>Neoptera</taxon>
        <taxon>Endopterygota</taxon>
        <taxon>Hymenoptera</taxon>
        <taxon>Apocrita</taxon>
        <taxon>Aculeata</taxon>
        <taxon>Apoidea</taxon>
        <taxon>Anthophila</taxon>
        <taxon>Apidae</taxon>
        <taxon>Tetragonisca</taxon>
    </lineage>
</organism>
<reference evidence="2 3" key="1">
    <citation type="submission" date="2024-05" db="EMBL/GenBank/DDBJ databases">
        <title>The nuclear and mitochondrial genome assemblies of Tetragonisca angustula (Apidae: Meliponini), a tiny yet remarkable pollinator in the Neotropics.</title>
        <authorList>
            <person name="Ferrari R."/>
            <person name="Ricardo P.C."/>
            <person name="Dias F.C."/>
            <person name="Araujo N.S."/>
            <person name="Soares D.O."/>
            <person name="Zhou Q.-S."/>
            <person name="Zhu C.-D."/>
            <person name="Coutinho L."/>
            <person name="Airas M.C."/>
            <person name="Batista T.M."/>
        </authorList>
    </citation>
    <scope>NUCLEOTIDE SEQUENCE [LARGE SCALE GENOMIC DNA]</scope>
    <source>
        <strain evidence="2">ASF017062</strain>
        <tissue evidence="2">Abdomen</tissue>
    </source>
</reference>
<comment type="caution">
    <text evidence="2">The sequence shown here is derived from an EMBL/GenBank/DDBJ whole genome shotgun (WGS) entry which is preliminary data.</text>
</comment>
<dbReference type="Proteomes" id="UP001432146">
    <property type="component" value="Unassembled WGS sequence"/>
</dbReference>
<dbReference type="EMBL" id="JAWNGG020000005">
    <property type="protein sequence ID" value="KAK9310118.1"/>
    <property type="molecule type" value="Genomic_DNA"/>
</dbReference>
<evidence type="ECO:0000313" key="3">
    <source>
        <dbReference type="Proteomes" id="UP001432146"/>
    </source>
</evidence>
<accession>A0AAW1ALL6</accession>
<sequence length="218" mass="24283">MRGVPATFTNRNTIHIPGETTNDKQPRQNKRIVSRDTEGWKQFNDRPCFSLEITIASEFRFPRGETRAEGELVARVFDNTENTATLCGPRIDDEKSKRRIARAVAVHPVEVSITWLSAERYGWPGHTQLANDDNTVTPSRRSVENCVRHGSPPDALGAGRSASLARHDARRRSASTCNYLHPFHGGGVPSVASLLLSFFLGRFRPARFSPLSSCSLRV</sequence>
<keyword evidence="3" id="KW-1185">Reference proteome</keyword>